<proteinExistence type="predicted"/>
<dbReference type="InterPro" id="IPR045518">
    <property type="entry name" value="2EXR"/>
</dbReference>
<gene>
    <name evidence="3" type="ORF">PAC_06136</name>
</gene>
<evidence type="ECO:0000259" key="2">
    <source>
        <dbReference type="Pfam" id="PF20150"/>
    </source>
</evidence>
<evidence type="ECO:0000256" key="1">
    <source>
        <dbReference type="SAM" id="MobiDB-lite"/>
    </source>
</evidence>
<keyword evidence="4" id="KW-1185">Reference proteome</keyword>
<organism evidence="3 4">
    <name type="scientific">Phialocephala subalpina</name>
    <dbReference type="NCBI Taxonomy" id="576137"/>
    <lineage>
        <taxon>Eukaryota</taxon>
        <taxon>Fungi</taxon>
        <taxon>Dikarya</taxon>
        <taxon>Ascomycota</taxon>
        <taxon>Pezizomycotina</taxon>
        <taxon>Leotiomycetes</taxon>
        <taxon>Helotiales</taxon>
        <taxon>Mollisiaceae</taxon>
        <taxon>Phialocephala</taxon>
        <taxon>Phialocephala fortinii species complex</taxon>
    </lineage>
</organism>
<dbReference type="OrthoDB" id="3544503at2759"/>
<protein>
    <recommendedName>
        <fullName evidence="2">2EXR domain-containing protein</fullName>
    </recommendedName>
</protein>
<evidence type="ECO:0000313" key="4">
    <source>
        <dbReference type="Proteomes" id="UP000184330"/>
    </source>
</evidence>
<reference evidence="3 4" key="1">
    <citation type="submission" date="2016-03" db="EMBL/GenBank/DDBJ databases">
        <authorList>
            <person name="Ploux O."/>
        </authorList>
    </citation>
    <scope>NUCLEOTIDE SEQUENCE [LARGE SCALE GENOMIC DNA]</scope>
    <source>
        <strain evidence="3 4">UAMH 11012</strain>
    </source>
</reference>
<dbReference type="AlphaFoldDB" id="A0A1L7WU11"/>
<name>A0A1L7WU11_9HELO</name>
<accession>A0A1L7WU11</accession>
<dbReference type="Proteomes" id="UP000184330">
    <property type="component" value="Unassembled WGS sequence"/>
</dbReference>
<feature type="domain" description="2EXR" evidence="2">
    <location>
        <begin position="39"/>
        <end position="78"/>
    </location>
</feature>
<dbReference type="EMBL" id="FJOG01000007">
    <property type="protein sequence ID" value="CZR56248.1"/>
    <property type="molecule type" value="Genomic_DNA"/>
</dbReference>
<feature type="region of interest" description="Disordered" evidence="1">
    <location>
        <begin position="1"/>
        <end position="28"/>
    </location>
</feature>
<evidence type="ECO:0000313" key="3">
    <source>
        <dbReference type="EMBL" id="CZR56248.1"/>
    </source>
</evidence>
<sequence length="200" mass="22005">MGPRAKRARFARDESKSLSGPSSRTRNKTELAVVPAKRFPRFRDLPIELRRMIWDFAMPGTFIEAKYYFAKGQFQSSSSTLPASASSVLTPTVFPLYLTLNPGLSILSRIQSILSSIIQRLDGVAVAENTSPAIEPLYIQSRDIIYLPDIAALDVDALLARTENHVIEHLALPPIEVPLSGSSQWFKSTAVGNCCAVSKI</sequence>
<dbReference type="Pfam" id="PF20150">
    <property type="entry name" value="2EXR"/>
    <property type="match status" value="1"/>
</dbReference>